<dbReference type="EMBL" id="JABEMD010000023">
    <property type="protein sequence ID" value="NNH12065.1"/>
    <property type="molecule type" value="Genomic_DNA"/>
</dbReference>
<proteinExistence type="predicted"/>
<protein>
    <submittedName>
        <fullName evidence="1">Uncharacterized protein</fullName>
    </submittedName>
</protein>
<accession>A0A849BEK4</accession>
<comment type="caution">
    <text evidence="1">The sequence shown here is derived from an EMBL/GenBank/DDBJ whole genome shotgun (WGS) entry which is preliminary data.</text>
</comment>
<dbReference type="AlphaFoldDB" id="A0A849BEK4"/>
<evidence type="ECO:0000313" key="2">
    <source>
        <dbReference type="Proteomes" id="UP000542973"/>
    </source>
</evidence>
<name>A0A849BEK4_9BURK</name>
<gene>
    <name evidence="1" type="ORF">HLB16_14405</name>
</gene>
<organism evidence="1 2">
    <name type="scientific">Cupriavidus gilardii</name>
    <dbReference type="NCBI Taxonomy" id="82541"/>
    <lineage>
        <taxon>Bacteria</taxon>
        <taxon>Pseudomonadati</taxon>
        <taxon>Pseudomonadota</taxon>
        <taxon>Betaproteobacteria</taxon>
        <taxon>Burkholderiales</taxon>
        <taxon>Burkholderiaceae</taxon>
        <taxon>Cupriavidus</taxon>
    </lineage>
</organism>
<sequence length="164" mass="18053">MAELIEELRWSLENGTGGPRTKEALRRAIAALDRHATNGQRAGVPEGYVLMPVELTPEMIKAGANSGGLGMNFLEWMGRLSIAWRHMLAAAPTPDIGMAISTVPEGWRISQDEEGIEITSPSGDGCYLWDIDQRNADALRPDQYREVFRQLCQDLIAAASKDTK</sequence>
<dbReference type="Proteomes" id="UP000542973">
    <property type="component" value="Unassembled WGS sequence"/>
</dbReference>
<dbReference type="RefSeq" id="WP_151022367.1">
    <property type="nucleotide sequence ID" value="NZ_BAAAEB010000068.1"/>
</dbReference>
<evidence type="ECO:0000313" key="1">
    <source>
        <dbReference type="EMBL" id="NNH12065.1"/>
    </source>
</evidence>
<reference evidence="1 2" key="1">
    <citation type="submission" date="2020-05" db="EMBL/GenBank/DDBJ databases">
        <title>MicrobeNet Type strains.</title>
        <authorList>
            <person name="Nicholson A.C."/>
        </authorList>
    </citation>
    <scope>NUCLEOTIDE SEQUENCE [LARGE SCALE GENOMIC DNA]</scope>
    <source>
        <strain evidence="1 2">ATCC 700815</strain>
    </source>
</reference>